<keyword evidence="5" id="KW-0732">Signal</keyword>
<evidence type="ECO:0000313" key="7">
    <source>
        <dbReference type="EMBL" id="PKI80288.1"/>
    </source>
</evidence>
<dbReference type="GO" id="GO:0020037">
    <property type="term" value="F:heme binding"/>
    <property type="evidence" value="ECO:0007669"/>
    <property type="project" value="InterPro"/>
</dbReference>
<dbReference type="OrthoDB" id="196859at2"/>
<accession>A0A2N1J151</accession>
<feature type="chain" id="PRO_5014625232" description="Cytochrome c domain-containing protein" evidence="5">
    <location>
        <begin position="21"/>
        <end position="192"/>
    </location>
</feature>
<reference evidence="7 8" key="1">
    <citation type="submission" date="2017-09" db="EMBL/GenBank/DDBJ databases">
        <title>Genomics of the genus Arcobacter.</title>
        <authorList>
            <person name="Perez-Cataluna A."/>
            <person name="Figueras M.J."/>
            <person name="Salas-Masso N."/>
        </authorList>
    </citation>
    <scope>NUCLEOTIDE SEQUENCE [LARGE SCALE GENOMIC DNA]</scope>
    <source>
        <strain evidence="7 8">DSM 18005</strain>
    </source>
</reference>
<keyword evidence="8" id="KW-1185">Reference proteome</keyword>
<evidence type="ECO:0000256" key="2">
    <source>
        <dbReference type="ARBA" id="ARBA00022723"/>
    </source>
</evidence>
<dbReference type="SUPFAM" id="SSF46626">
    <property type="entry name" value="Cytochrome c"/>
    <property type="match status" value="1"/>
</dbReference>
<dbReference type="InterPro" id="IPR036909">
    <property type="entry name" value="Cyt_c-like_dom_sf"/>
</dbReference>
<dbReference type="KEGG" id="ahs:AHALO_0086"/>
<name>A0A2N1J151_9BACT</name>
<dbReference type="RefSeq" id="WP_101185284.1">
    <property type="nucleotide sequence ID" value="NZ_CP031218.1"/>
</dbReference>
<comment type="caution">
    <text evidence="7">The sequence shown here is derived from an EMBL/GenBank/DDBJ whole genome shotgun (WGS) entry which is preliminary data.</text>
</comment>
<dbReference type="EMBL" id="NXIF01000038">
    <property type="protein sequence ID" value="PKI80288.1"/>
    <property type="molecule type" value="Genomic_DNA"/>
</dbReference>
<gene>
    <name evidence="7" type="ORF">CP960_10075</name>
</gene>
<keyword evidence="2 4" id="KW-0479">Metal-binding</keyword>
<evidence type="ECO:0000256" key="5">
    <source>
        <dbReference type="SAM" id="SignalP"/>
    </source>
</evidence>
<protein>
    <recommendedName>
        <fullName evidence="6">Cytochrome c domain-containing protein</fullName>
    </recommendedName>
</protein>
<proteinExistence type="predicted"/>
<feature type="signal peptide" evidence="5">
    <location>
        <begin position="1"/>
        <end position="20"/>
    </location>
</feature>
<dbReference type="GO" id="GO:0046872">
    <property type="term" value="F:metal ion binding"/>
    <property type="evidence" value="ECO:0007669"/>
    <property type="project" value="UniProtKB-KW"/>
</dbReference>
<keyword evidence="1 4" id="KW-0349">Heme</keyword>
<keyword evidence="3 4" id="KW-0408">Iron</keyword>
<dbReference type="Gene3D" id="1.10.760.10">
    <property type="entry name" value="Cytochrome c-like domain"/>
    <property type="match status" value="1"/>
</dbReference>
<dbReference type="AlphaFoldDB" id="A0A2N1J151"/>
<sequence length="192" mass="21625">MKKRNLILIGLIFSNSLLFAGQKAYLNSDQKVFLNANSKKVIGKIDTATPVEVLGTKGDFKKIKVSGWAAYGFENVLFKDVGKRVFYLVLNDNKTKKPQVHDKKTDTYDTQWKNVSYTLWIKKGSLAKSIDSVYAKGKELFANRCGACHAAPELEHYTVNQWPSIIKSMKPRAGLTDADMQYVVKYVQAHGK</sequence>
<evidence type="ECO:0000256" key="1">
    <source>
        <dbReference type="ARBA" id="ARBA00022617"/>
    </source>
</evidence>
<dbReference type="InterPro" id="IPR009056">
    <property type="entry name" value="Cyt_c-like_dom"/>
</dbReference>
<evidence type="ECO:0000259" key="6">
    <source>
        <dbReference type="PROSITE" id="PS51007"/>
    </source>
</evidence>
<evidence type="ECO:0000256" key="4">
    <source>
        <dbReference type="PROSITE-ProRule" id="PRU00433"/>
    </source>
</evidence>
<dbReference type="Proteomes" id="UP000233248">
    <property type="component" value="Unassembled WGS sequence"/>
</dbReference>
<dbReference type="PROSITE" id="PS51007">
    <property type="entry name" value="CYTC"/>
    <property type="match status" value="1"/>
</dbReference>
<evidence type="ECO:0000313" key="8">
    <source>
        <dbReference type="Proteomes" id="UP000233248"/>
    </source>
</evidence>
<dbReference type="GO" id="GO:0009055">
    <property type="term" value="F:electron transfer activity"/>
    <property type="evidence" value="ECO:0007669"/>
    <property type="project" value="InterPro"/>
</dbReference>
<organism evidence="7 8">
    <name type="scientific">Malaciobacter halophilus</name>
    <dbReference type="NCBI Taxonomy" id="197482"/>
    <lineage>
        <taxon>Bacteria</taxon>
        <taxon>Pseudomonadati</taxon>
        <taxon>Campylobacterota</taxon>
        <taxon>Epsilonproteobacteria</taxon>
        <taxon>Campylobacterales</taxon>
        <taxon>Arcobacteraceae</taxon>
        <taxon>Malaciobacter</taxon>
    </lineage>
</organism>
<evidence type="ECO:0000256" key="3">
    <source>
        <dbReference type="ARBA" id="ARBA00023004"/>
    </source>
</evidence>
<feature type="domain" description="Cytochrome c" evidence="6">
    <location>
        <begin position="132"/>
        <end position="192"/>
    </location>
</feature>